<protein>
    <submittedName>
        <fullName evidence="2">Uncharacterized protein</fullName>
    </submittedName>
</protein>
<feature type="non-terminal residue" evidence="2">
    <location>
        <position position="1"/>
    </location>
</feature>
<keyword evidence="3" id="KW-1185">Reference proteome</keyword>
<dbReference type="Proteomes" id="UP001066276">
    <property type="component" value="Chromosome 10"/>
</dbReference>
<proteinExistence type="predicted"/>
<evidence type="ECO:0000313" key="3">
    <source>
        <dbReference type="Proteomes" id="UP001066276"/>
    </source>
</evidence>
<evidence type="ECO:0000256" key="1">
    <source>
        <dbReference type="SAM" id="MobiDB-lite"/>
    </source>
</evidence>
<evidence type="ECO:0000313" key="2">
    <source>
        <dbReference type="EMBL" id="KAJ1099000.1"/>
    </source>
</evidence>
<feature type="non-terminal residue" evidence="2">
    <location>
        <position position="57"/>
    </location>
</feature>
<accession>A0AAV7M5C8</accession>
<gene>
    <name evidence="2" type="ORF">NDU88_004104</name>
</gene>
<organism evidence="2 3">
    <name type="scientific">Pleurodeles waltl</name>
    <name type="common">Iberian ribbed newt</name>
    <dbReference type="NCBI Taxonomy" id="8319"/>
    <lineage>
        <taxon>Eukaryota</taxon>
        <taxon>Metazoa</taxon>
        <taxon>Chordata</taxon>
        <taxon>Craniata</taxon>
        <taxon>Vertebrata</taxon>
        <taxon>Euteleostomi</taxon>
        <taxon>Amphibia</taxon>
        <taxon>Batrachia</taxon>
        <taxon>Caudata</taxon>
        <taxon>Salamandroidea</taxon>
        <taxon>Salamandridae</taxon>
        <taxon>Pleurodelinae</taxon>
        <taxon>Pleurodeles</taxon>
    </lineage>
</organism>
<feature type="compositionally biased region" description="Polar residues" evidence="1">
    <location>
        <begin position="48"/>
        <end position="57"/>
    </location>
</feature>
<sequence length="57" mass="5818">SSPQSSGDAGPQPKPRLSSLKVCTGTAQNPTASSVHVNQPEHQDPPCNLSTATDHGP</sequence>
<feature type="region of interest" description="Disordered" evidence="1">
    <location>
        <begin position="1"/>
        <end position="57"/>
    </location>
</feature>
<dbReference type="AlphaFoldDB" id="A0AAV7M5C8"/>
<reference evidence="2" key="1">
    <citation type="journal article" date="2022" name="bioRxiv">
        <title>Sequencing and chromosome-scale assembly of the giantPleurodeles waltlgenome.</title>
        <authorList>
            <person name="Brown T."/>
            <person name="Elewa A."/>
            <person name="Iarovenko S."/>
            <person name="Subramanian E."/>
            <person name="Araus A.J."/>
            <person name="Petzold A."/>
            <person name="Susuki M."/>
            <person name="Suzuki K.-i.T."/>
            <person name="Hayashi T."/>
            <person name="Toyoda A."/>
            <person name="Oliveira C."/>
            <person name="Osipova E."/>
            <person name="Leigh N.D."/>
            <person name="Simon A."/>
            <person name="Yun M.H."/>
        </authorList>
    </citation>
    <scope>NUCLEOTIDE SEQUENCE</scope>
    <source>
        <strain evidence="2">20211129_DDA</strain>
        <tissue evidence="2">Liver</tissue>
    </source>
</reference>
<dbReference type="EMBL" id="JANPWB010000014">
    <property type="protein sequence ID" value="KAJ1099000.1"/>
    <property type="molecule type" value="Genomic_DNA"/>
</dbReference>
<name>A0AAV7M5C8_PLEWA</name>
<feature type="compositionally biased region" description="Polar residues" evidence="1">
    <location>
        <begin position="25"/>
        <end position="37"/>
    </location>
</feature>
<comment type="caution">
    <text evidence="2">The sequence shown here is derived from an EMBL/GenBank/DDBJ whole genome shotgun (WGS) entry which is preliminary data.</text>
</comment>